<feature type="compositionally biased region" description="Polar residues" evidence="1">
    <location>
        <begin position="1"/>
        <end position="11"/>
    </location>
</feature>
<gene>
    <name evidence="2" type="ORF">ORAREDHAP_LOCUS19335</name>
</gene>
<dbReference type="Proteomes" id="UP000507245">
    <property type="component" value="Unassembled WGS sequence"/>
</dbReference>
<proteinExistence type="predicted"/>
<dbReference type="AlphaFoldDB" id="A0A6J5WUA5"/>
<evidence type="ECO:0000313" key="2">
    <source>
        <dbReference type="EMBL" id="CAB4303262.1"/>
    </source>
</evidence>
<protein>
    <submittedName>
        <fullName evidence="2">Uncharacterized protein</fullName>
    </submittedName>
</protein>
<sequence>MASHDQQQRQSYRADDEAKGQAQVPYPHPPTNIRVGLAFWSRLVHGKGGLRSHVGKSRYVKSLPCTLKNRKESEALLHPLESIGQEMGSVEDKAQEVGNSIYDAIQEAKEVVKQKASEAAQKPQDAAHYGKDKTGMHGQGG</sequence>
<name>A0A6J5WUA5_PRUAR</name>
<dbReference type="Gene3D" id="6.10.140.1430">
    <property type="match status" value="1"/>
</dbReference>
<evidence type="ECO:0000256" key="1">
    <source>
        <dbReference type="SAM" id="MobiDB-lite"/>
    </source>
</evidence>
<organism evidence="2 3">
    <name type="scientific">Prunus armeniaca</name>
    <name type="common">Apricot</name>
    <name type="synonym">Armeniaca vulgaris</name>
    <dbReference type="NCBI Taxonomy" id="36596"/>
    <lineage>
        <taxon>Eukaryota</taxon>
        <taxon>Viridiplantae</taxon>
        <taxon>Streptophyta</taxon>
        <taxon>Embryophyta</taxon>
        <taxon>Tracheophyta</taxon>
        <taxon>Spermatophyta</taxon>
        <taxon>Magnoliopsida</taxon>
        <taxon>eudicotyledons</taxon>
        <taxon>Gunneridae</taxon>
        <taxon>Pentapetalae</taxon>
        <taxon>rosids</taxon>
        <taxon>fabids</taxon>
        <taxon>Rosales</taxon>
        <taxon>Rosaceae</taxon>
        <taxon>Amygdaloideae</taxon>
        <taxon>Amygdaleae</taxon>
        <taxon>Prunus</taxon>
    </lineage>
</organism>
<accession>A0A6J5WUA5</accession>
<evidence type="ECO:0000313" key="3">
    <source>
        <dbReference type="Proteomes" id="UP000507245"/>
    </source>
</evidence>
<keyword evidence="3" id="KW-1185">Reference proteome</keyword>
<dbReference type="EMBL" id="CAEKKB010000003">
    <property type="protein sequence ID" value="CAB4303262.1"/>
    <property type="molecule type" value="Genomic_DNA"/>
</dbReference>
<feature type="region of interest" description="Disordered" evidence="1">
    <location>
        <begin position="113"/>
        <end position="141"/>
    </location>
</feature>
<feature type="region of interest" description="Disordered" evidence="1">
    <location>
        <begin position="1"/>
        <end position="31"/>
    </location>
</feature>
<reference evidence="3" key="1">
    <citation type="journal article" date="2020" name="Genome Biol.">
        <title>Gamete binning: chromosome-level and haplotype-resolved genome assembly enabled by high-throughput single-cell sequencing of gamete genomes.</title>
        <authorList>
            <person name="Campoy J.A."/>
            <person name="Sun H."/>
            <person name="Goel M."/>
            <person name="Jiao W.-B."/>
            <person name="Folz-Donahue K."/>
            <person name="Wang N."/>
            <person name="Rubio M."/>
            <person name="Liu C."/>
            <person name="Kukat C."/>
            <person name="Ruiz D."/>
            <person name="Huettel B."/>
            <person name="Schneeberger K."/>
        </authorList>
    </citation>
    <scope>NUCLEOTIDE SEQUENCE [LARGE SCALE GENOMIC DNA]</scope>
    <source>
        <strain evidence="3">cv. Rojo Pasion</strain>
    </source>
</reference>